<feature type="signal peptide" evidence="2">
    <location>
        <begin position="1"/>
        <end position="17"/>
    </location>
</feature>
<dbReference type="InterPro" id="IPR026444">
    <property type="entry name" value="Secre_tail"/>
</dbReference>
<comment type="caution">
    <text evidence="5">The sequence shown here is derived from an EMBL/GenBank/DDBJ whole genome shotgun (WGS) entry which is preliminary data.</text>
</comment>
<dbReference type="RefSeq" id="WP_345272339.1">
    <property type="nucleotide sequence ID" value="NZ_BAABJH010000001.1"/>
</dbReference>
<feature type="domain" description="Secretion system C-terminal sorting" evidence="3">
    <location>
        <begin position="791"/>
        <end position="864"/>
    </location>
</feature>
<reference evidence="6" key="1">
    <citation type="journal article" date="2019" name="Int. J. Syst. Evol. Microbiol.">
        <title>The Global Catalogue of Microorganisms (GCM) 10K type strain sequencing project: providing services to taxonomists for standard genome sequencing and annotation.</title>
        <authorList>
            <consortium name="The Broad Institute Genomics Platform"/>
            <consortium name="The Broad Institute Genome Sequencing Center for Infectious Disease"/>
            <person name="Wu L."/>
            <person name="Ma J."/>
        </authorList>
    </citation>
    <scope>NUCLEOTIDE SEQUENCE [LARGE SCALE GENOMIC DNA]</scope>
    <source>
        <strain evidence="6">JCM 18274</strain>
    </source>
</reference>
<dbReference type="Proteomes" id="UP001500433">
    <property type="component" value="Unassembled WGS sequence"/>
</dbReference>
<evidence type="ECO:0000256" key="1">
    <source>
        <dbReference type="ARBA" id="ARBA00022729"/>
    </source>
</evidence>
<protein>
    <recommendedName>
        <fullName evidence="7">Por secretion system C-terminal sorting domain-containing protein</fullName>
    </recommendedName>
</protein>
<evidence type="ECO:0000313" key="5">
    <source>
        <dbReference type="EMBL" id="GAA4884893.1"/>
    </source>
</evidence>
<name>A0ABP9ET56_9FLAO</name>
<dbReference type="Pfam" id="PF18962">
    <property type="entry name" value="Por_Secre_tail"/>
    <property type="match status" value="1"/>
</dbReference>
<dbReference type="NCBIfam" id="TIGR04183">
    <property type="entry name" value="Por_Secre_tail"/>
    <property type="match status" value="1"/>
</dbReference>
<evidence type="ECO:0008006" key="7">
    <source>
        <dbReference type="Google" id="ProtNLM"/>
    </source>
</evidence>
<evidence type="ECO:0000313" key="6">
    <source>
        <dbReference type="Proteomes" id="UP001500433"/>
    </source>
</evidence>
<feature type="domain" description="DUF6923" evidence="4">
    <location>
        <begin position="58"/>
        <end position="261"/>
    </location>
</feature>
<keyword evidence="1 2" id="KW-0732">Signal</keyword>
<keyword evidence="6" id="KW-1185">Reference proteome</keyword>
<accession>A0ABP9ET56</accession>
<dbReference type="SUPFAM" id="SSF63829">
    <property type="entry name" value="Calcium-dependent phosphotriesterase"/>
    <property type="match status" value="1"/>
</dbReference>
<organism evidence="5 6">
    <name type="scientific">Flaviramulus aquimarinus</name>
    <dbReference type="NCBI Taxonomy" id="1170456"/>
    <lineage>
        <taxon>Bacteria</taxon>
        <taxon>Pseudomonadati</taxon>
        <taxon>Bacteroidota</taxon>
        <taxon>Flavobacteriia</taxon>
        <taxon>Flavobacteriales</taxon>
        <taxon>Flavobacteriaceae</taxon>
        <taxon>Flaviramulus</taxon>
    </lineage>
</organism>
<evidence type="ECO:0000259" key="3">
    <source>
        <dbReference type="Pfam" id="PF18962"/>
    </source>
</evidence>
<sequence>MKKLLLLILLITFQINAQVGVDTQGVPFNCDYNAYLFQYNDVYAIDLASGNSYNVATDVTPGNINAAAYNPADGFIWGSLSSPEKSIVRIGKNFETTTFYVDELPTSGRYIGDVSATGVYFLKGGGTTYYTIDLDPDSANYGEHIATLELPLNVSIHDWAFNAVDNKLYTVEKKTNILYRIDAETGAMESLGVVPILSGLNYTYGAVYFDASGRFYVSANQTGTIYVIRSVQDLDGTNTMDSNLFAYGPSSAQNDGARCPTAPVPQEDCTNGIDDDGDGLIDCEDPSCSGYAACPVIEAPTSGGNQGGLESNNRLSEQISKRNFNRAKSSYKFDKLTAKRFSKSDRYGKISTSKGGDFQLSDFIPLEVINENEAIESSPKDLINITNATDVYSVDYMRNNEAVASILLLKTDKGVYEHTKYICDRLLGAQLISVSTIEINEQKFIKSLIRNVDGNIEFVLSLSAKPINSNTNFGIESHWNLDKYESNVGFYNFQIWSNSLDDLYRLGEEVVRLLDVQKPITSYNNSTPPTVFVRKGTYHNGMLDLQIVNTNRSKAVTFDGGLRITETNDVEYVASTIDLNGDYITNVEVDAGNLFDIGFRIGDGVETPDDLFMSDGPWGYDAAAPSTNVINYTVQTNEAEFNDDEYAVERNINLKATTSEYIAAYRALTPKFNPIDLTVYNSFKLQAKGTGTLIVRLVKEGITDWETQYKTSIELTDDYNDYSLLFSEFQSSNGIALEANDITSIVFTMLAENGTEVTKEMTLEQLRFTTSSTLSVDPLTEVNGMNAVAIPNPMTSRTSVHFIAQSSETVELLVYNQVGRLVKQIPFTALQGKNEIELKRGNLSSGLYFCTIKSSHTNYKTTKLLMD</sequence>
<proteinExistence type="predicted"/>
<evidence type="ECO:0000259" key="4">
    <source>
        <dbReference type="Pfam" id="PF21959"/>
    </source>
</evidence>
<evidence type="ECO:0000256" key="2">
    <source>
        <dbReference type="SAM" id="SignalP"/>
    </source>
</evidence>
<feature type="chain" id="PRO_5045750998" description="Por secretion system C-terminal sorting domain-containing protein" evidence="2">
    <location>
        <begin position="18"/>
        <end position="867"/>
    </location>
</feature>
<dbReference type="EMBL" id="BAABJH010000001">
    <property type="protein sequence ID" value="GAA4884893.1"/>
    <property type="molecule type" value="Genomic_DNA"/>
</dbReference>
<dbReference type="InterPro" id="IPR054215">
    <property type="entry name" value="DUF6923"/>
</dbReference>
<gene>
    <name evidence="5" type="ORF">GCM10023311_04260</name>
</gene>
<dbReference type="NCBIfam" id="NF033662">
    <property type="entry name" value="acid_disulf_rpt"/>
    <property type="match status" value="1"/>
</dbReference>
<dbReference type="Pfam" id="PF21959">
    <property type="entry name" value="DUF6923"/>
    <property type="match status" value="1"/>
</dbReference>